<keyword evidence="10 12" id="KW-0472">Membrane</keyword>
<evidence type="ECO:0000313" key="17">
    <source>
        <dbReference type="Proteomes" id="UP000676035"/>
    </source>
</evidence>
<keyword evidence="5" id="KW-0406">Ion transport</keyword>
<name>A0ABS5MZM5_9PSED</name>
<evidence type="ECO:0000256" key="7">
    <source>
        <dbReference type="ARBA" id="ARBA00022729"/>
    </source>
</evidence>
<dbReference type="Gene3D" id="2.170.130.10">
    <property type="entry name" value="TonB-dependent receptor, plug domain"/>
    <property type="match status" value="1"/>
</dbReference>
<feature type="domain" description="Secretin/TonB short N-terminal" evidence="15">
    <location>
        <begin position="55"/>
        <end position="105"/>
    </location>
</feature>
<reference evidence="16 17" key="1">
    <citation type="submission" date="2021-04" db="EMBL/GenBank/DDBJ databases">
        <title>Pseudomonas rustica sp. nov. isolated from raw milk.</title>
        <authorList>
            <person name="Fiedler G."/>
            <person name="Gieschler S."/>
            <person name="Kabisch J."/>
            <person name="Grimmler C."/>
            <person name="Brinks E."/>
            <person name="Wagner N."/>
            <person name="Hetzer B."/>
            <person name="Franz C.M.A.P."/>
            <person name="Boehnlein C."/>
        </authorList>
    </citation>
    <scope>NUCLEOTIDE SEQUENCE [LARGE SCALE GENOMIC DNA]</scope>
    <source>
        <strain evidence="16 17">MBT-4</strain>
    </source>
</reference>
<keyword evidence="4 12" id="KW-1134">Transmembrane beta strand</keyword>
<keyword evidence="6 12" id="KW-0812">Transmembrane</keyword>
<dbReference type="Gene3D" id="3.55.50.30">
    <property type="match status" value="1"/>
</dbReference>
<evidence type="ECO:0000256" key="4">
    <source>
        <dbReference type="ARBA" id="ARBA00022452"/>
    </source>
</evidence>
<dbReference type="InterPro" id="IPR011276">
    <property type="entry name" value="TonB_haem/Hb_rcpt"/>
</dbReference>
<evidence type="ECO:0000313" key="16">
    <source>
        <dbReference type="EMBL" id="MBS4079698.1"/>
    </source>
</evidence>
<evidence type="ECO:0000256" key="12">
    <source>
        <dbReference type="PROSITE-ProRule" id="PRU01360"/>
    </source>
</evidence>
<dbReference type="Gene3D" id="2.40.170.20">
    <property type="entry name" value="TonB-dependent receptor, beta-barrel domain"/>
    <property type="match status" value="1"/>
</dbReference>
<evidence type="ECO:0000256" key="6">
    <source>
        <dbReference type="ARBA" id="ARBA00022692"/>
    </source>
</evidence>
<dbReference type="InterPro" id="IPR036942">
    <property type="entry name" value="Beta-barrel_TonB_sf"/>
</dbReference>
<dbReference type="RefSeq" id="WP_212545244.1">
    <property type="nucleotide sequence ID" value="NZ_JAGYHF010000007.1"/>
</dbReference>
<dbReference type="PANTHER" id="PTHR30442">
    <property type="entry name" value="IRON III DICITRATE TRANSPORT PROTEIN FECA"/>
    <property type="match status" value="1"/>
</dbReference>
<comment type="similarity">
    <text evidence="2 12 13">Belongs to the TonB-dependent receptor family.</text>
</comment>
<dbReference type="NCBIfam" id="TIGR01786">
    <property type="entry name" value="TonB-hemlactrns"/>
    <property type="match status" value="1"/>
</dbReference>
<keyword evidence="11 12" id="KW-0998">Cell outer membrane</keyword>
<evidence type="ECO:0000256" key="11">
    <source>
        <dbReference type="ARBA" id="ARBA00023237"/>
    </source>
</evidence>
<keyword evidence="7 14" id="KW-0732">Signal</keyword>
<dbReference type="SUPFAM" id="SSF56935">
    <property type="entry name" value="Porins"/>
    <property type="match status" value="1"/>
</dbReference>
<evidence type="ECO:0000256" key="8">
    <source>
        <dbReference type="ARBA" id="ARBA00023004"/>
    </source>
</evidence>
<proteinExistence type="inferred from homology"/>
<keyword evidence="16" id="KW-0675">Receptor</keyword>
<comment type="subcellular location">
    <subcellularLocation>
        <location evidence="1 12">Cell outer membrane</location>
        <topology evidence="1 12">Multi-pass membrane protein</topology>
    </subcellularLocation>
</comment>
<dbReference type="PANTHER" id="PTHR30442:SF0">
    <property type="entry name" value="FE(3+) DICITRATE TRANSPORT PROTEIN FECA"/>
    <property type="match status" value="1"/>
</dbReference>
<keyword evidence="8" id="KW-0408">Iron</keyword>
<dbReference type="Pfam" id="PF07660">
    <property type="entry name" value="STN"/>
    <property type="match status" value="1"/>
</dbReference>
<evidence type="ECO:0000259" key="15">
    <source>
        <dbReference type="SMART" id="SM00965"/>
    </source>
</evidence>
<keyword evidence="9 13" id="KW-0798">TonB box</keyword>
<evidence type="ECO:0000256" key="5">
    <source>
        <dbReference type="ARBA" id="ARBA00022496"/>
    </source>
</evidence>
<organism evidence="16 17">
    <name type="scientific">Pseudomonas rustica</name>
    <dbReference type="NCBI Taxonomy" id="2827099"/>
    <lineage>
        <taxon>Bacteria</taxon>
        <taxon>Pseudomonadati</taxon>
        <taxon>Pseudomonadota</taxon>
        <taxon>Gammaproteobacteria</taxon>
        <taxon>Pseudomonadales</taxon>
        <taxon>Pseudomonadaceae</taxon>
        <taxon>Pseudomonas</taxon>
    </lineage>
</organism>
<dbReference type="InterPro" id="IPR039426">
    <property type="entry name" value="TonB-dep_rcpt-like"/>
</dbReference>
<accession>A0ABS5MZM5</accession>
<dbReference type="Pfam" id="PF07715">
    <property type="entry name" value="Plug"/>
    <property type="match status" value="1"/>
</dbReference>
<sequence length="852" mass="95191">MFRVLSPYPLTCLRPTLLAACLAFSVQAQAEAIRLQLPAQSMATSLSQIAQQAKIQLLFDEAQLRNLKAPAINGEFSAEAAIRQLLDNSQFGLIKVNQTYVVRPVESVTSSSDSIQLDALSVIGTGTEVDSSTVGRSTLTQADIDRHQPNNMPALLATLPGVSMSGSMKPGGQKINIWGLGEAEDVPLTLDGATKSGFERYQQGTIFIEPELIRSIEVEKGPHSLFTGNGGFGGTVHMETKDAPDMLQEGRNSGAMVKYGYASNDHQQTYSGAVFGRTDDGRADALVYLTKRDGGDMKLADNLPNPDNYYPINPKRLPNSALDLDGQLVKVNLHLNDEHSAGMMYSHSESQRWTPFSSATYPNPPTPDNIKKYGYDGALKRFLANRETIDTTWSTYYQYQPLDNRLIDMKLSYSESDTDQTDERDATAFFQAASGGRKMDTDYKDRIVELRNISRFETGSLEHAVTSGVEIRKHARNTDMWMPGATYDVPKYNFGHFQPYFMPKGKVDTNSVYLQDAITYGDFTLTPSVRYDHVRNRGEANDAPYYSSQDPAIGHDYSDRTYTGWSPRLSAFWKMTPDVAFFVDYSKTWRAPVLDEQYEVQGLGSRTATSVDLDPERITGWRAGNISHFSNVFADHDNVQIRTTLFRNKIDDEIFKATGIGCQNQWNTGGSIATDCKGSGPMSNYRNIGGLTIKGFEVESFYDSTYLFGSLSYSWMTGKHEGAYTNPWGPDVWARDIPPPKWIAVVGVKIPSWDAQVGWQGEFVRKTDRLPSDLYGQSKNSLGDVYYDHYDNDRYNVQGLFANWKPQQPYLKGTEVNLTVDNLFNESYRPALSGDMAYSQGRNAKVSLRRFF</sequence>
<dbReference type="InterPro" id="IPR010949">
    <property type="entry name" value="TonB_Hb/transfer/lactofer_rcpt"/>
</dbReference>
<evidence type="ECO:0000256" key="13">
    <source>
        <dbReference type="RuleBase" id="RU003357"/>
    </source>
</evidence>
<gene>
    <name evidence="16" type="ORF">KFS80_15530</name>
</gene>
<evidence type="ECO:0000256" key="1">
    <source>
        <dbReference type="ARBA" id="ARBA00004571"/>
    </source>
</evidence>
<dbReference type="InterPro" id="IPR000531">
    <property type="entry name" value="Beta-barrel_TonB"/>
</dbReference>
<evidence type="ECO:0000256" key="10">
    <source>
        <dbReference type="ARBA" id="ARBA00023136"/>
    </source>
</evidence>
<evidence type="ECO:0000256" key="3">
    <source>
        <dbReference type="ARBA" id="ARBA00022448"/>
    </source>
</evidence>
<comment type="caution">
    <text evidence="16">The sequence shown here is derived from an EMBL/GenBank/DDBJ whole genome shotgun (WGS) entry which is preliminary data.</text>
</comment>
<feature type="signal peptide" evidence="14">
    <location>
        <begin position="1"/>
        <end position="30"/>
    </location>
</feature>
<dbReference type="InterPro" id="IPR037066">
    <property type="entry name" value="Plug_dom_sf"/>
</dbReference>
<dbReference type="NCBIfam" id="TIGR01785">
    <property type="entry name" value="TonB-hemin"/>
    <property type="match status" value="1"/>
</dbReference>
<dbReference type="PROSITE" id="PS52016">
    <property type="entry name" value="TONB_DEPENDENT_REC_3"/>
    <property type="match status" value="1"/>
</dbReference>
<dbReference type="SMART" id="SM00965">
    <property type="entry name" value="STN"/>
    <property type="match status" value="1"/>
</dbReference>
<dbReference type="EMBL" id="JAGYHF010000007">
    <property type="protein sequence ID" value="MBS4079698.1"/>
    <property type="molecule type" value="Genomic_DNA"/>
</dbReference>
<evidence type="ECO:0000256" key="9">
    <source>
        <dbReference type="ARBA" id="ARBA00023077"/>
    </source>
</evidence>
<dbReference type="Pfam" id="PF00593">
    <property type="entry name" value="TonB_dep_Rec_b-barrel"/>
    <property type="match status" value="1"/>
</dbReference>
<keyword evidence="17" id="KW-1185">Reference proteome</keyword>
<evidence type="ECO:0000256" key="14">
    <source>
        <dbReference type="SAM" id="SignalP"/>
    </source>
</evidence>
<protein>
    <submittedName>
        <fullName evidence="16">TonB-dependent hemoglobin/transferrin/lactoferrin family receptor</fullName>
    </submittedName>
</protein>
<feature type="chain" id="PRO_5046622018" evidence="14">
    <location>
        <begin position="31"/>
        <end position="852"/>
    </location>
</feature>
<dbReference type="Proteomes" id="UP000676035">
    <property type="component" value="Unassembled WGS sequence"/>
</dbReference>
<dbReference type="InterPro" id="IPR012910">
    <property type="entry name" value="Plug_dom"/>
</dbReference>
<evidence type="ECO:0000256" key="2">
    <source>
        <dbReference type="ARBA" id="ARBA00009810"/>
    </source>
</evidence>
<dbReference type="InterPro" id="IPR011662">
    <property type="entry name" value="Secretin/TonB_short_N"/>
</dbReference>
<keyword evidence="3 12" id="KW-0813">Transport</keyword>
<dbReference type="CDD" id="cd01347">
    <property type="entry name" value="ligand_gated_channel"/>
    <property type="match status" value="1"/>
</dbReference>
<keyword evidence="5" id="KW-0410">Iron transport</keyword>